<gene>
    <name evidence="1" type="ORF">DXZ20_21140</name>
</gene>
<proteinExistence type="predicted"/>
<comment type="caution">
    <text evidence="1">The sequence shown here is derived from an EMBL/GenBank/DDBJ whole genome shotgun (WGS) entry which is preliminary data.</text>
</comment>
<accession>A0A6M0RPB6</accession>
<sequence length="78" mass="8858">MAKGRPGGNPNITEYGFKQKYEWSEPCTEKMTIRMPPSMKQAIKDGRIKNWQEIARQAIAEDLGWLDSEANETPADSD</sequence>
<keyword evidence="2" id="KW-1185">Reference proteome</keyword>
<evidence type="ECO:0000313" key="1">
    <source>
        <dbReference type="EMBL" id="NEZ58105.1"/>
    </source>
</evidence>
<reference evidence="1 2" key="1">
    <citation type="journal article" date="2020" name="Microb. Ecol.">
        <title>Ecogenomics of the Marine Benthic Filamentous Cyanobacterium Adonisia.</title>
        <authorList>
            <person name="Walter J.M."/>
            <person name="Coutinho F.H."/>
            <person name="Leomil L."/>
            <person name="Hargreaves P.I."/>
            <person name="Campeao M.E."/>
            <person name="Vieira V.V."/>
            <person name="Silva B.S."/>
            <person name="Fistarol G.O."/>
            <person name="Salomon P.S."/>
            <person name="Sawabe T."/>
            <person name="Mino S."/>
            <person name="Hosokawa M."/>
            <person name="Miyashita H."/>
            <person name="Maruyama F."/>
            <person name="van Verk M.C."/>
            <person name="Dutilh B.E."/>
            <person name="Thompson C.C."/>
            <person name="Thompson F.L."/>
        </authorList>
    </citation>
    <scope>NUCLEOTIDE SEQUENCE [LARGE SCALE GENOMIC DNA]</scope>
    <source>
        <strain evidence="1 2">CCMR0081</strain>
    </source>
</reference>
<evidence type="ECO:0000313" key="2">
    <source>
        <dbReference type="Proteomes" id="UP000481033"/>
    </source>
</evidence>
<dbReference type="EMBL" id="QXHD01000004">
    <property type="protein sequence ID" value="NEZ58105.1"/>
    <property type="molecule type" value="Genomic_DNA"/>
</dbReference>
<name>A0A6M0RPB6_9CYAN</name>
<dbReference type="RefSeq" id="WP_006519698.1">
    <property type="nucleotide sequence ID" value="NZ_QXHD01000004.1"/>
</dbReference>
<organism evidence="1 2">
    <name type="scientific">Adonisia turfae CCMR0081</name>
    <dbReference type="NCBI Taxonomy" id="2292702"/>
    <lineage>
        <taxon>Bacteria</taxon>
        <taxon>Bacillati</taxon>
        <taxon>Cyanobacteriota</taxon>
        <taxon>Adonisia</taxon>
        <taxon>Adonisia turfae</taxon>
    </lineage>
</organism>
<dbReference type="AlphaFoldDB" id="A0A6M0RPB6"/>
<dbReference type="Proteomes" id="UP000481033">
    <property type="component" value="Unassembled WGS sequence"/>
</dbReference>
<protein>
    <submittedName>
        <fullName evidence="1">Uncharacterized protein</fullName>
    </submittedName>
</protein>